<dbReference type="OrthoDB" id="9802919at2"/>
<dbReference type="InterPro" id="IPR000223">
    <property type="entry name" value="Pept_S26A_signal_pept_1"/>
</dbReference>
<dbReference type="Proteomes" id="UP000241209">
    <property type="component" value="Unassembled WGS sequence"/>
</dbReference>
<keyword evidence="6 12" id="KW-0645">Protease</keyword>
<evidence type="ECO:0000313" key="15">
    <source>
        <dbReference type="Proteomes" id="UP000241209"/>
    </source>
</evidence>
<evidence type="ECO:0000259" key="13">
    <source>
        <dbReference type="Pfam" id="PF10502"/>
    </source>
</evidence>
<dbReference type="EC" id="3.4.21.89" evidence="12"/>
<organism evidence="14 15">
    <name type="scientific">Mammaliicoccus vitulinus</name>
    <dbReference type="NCBI Taxonomy" id="71237"/>
    <lineage>
        <taxon>Bacteria</taxon>
        <taxon>Bacillati</taxon>
        <taxon>Bacillota</taxon>
        <taxon>Bacilli</taxon>
        <taxon>Bacillales</taxon>
        <taxon>Staphylococcaceae</taxon>
        <taxon>Mammaliicoccus</taxon>
    </lineage>
</organism>
<dbReference type="PANTHER" id="PTHR43390">
    <property type="entry name" value="SIGNAL PEPTIDASE I"/>
    <property type="match status" value="1"/>
</dbReference>
<dbReference type="GO" id="GO:0009003">
    <property type="term" value="F:signal peptidase activity"/>
    <property type="evidence" value="ECO:0007669"/>
    <property type="project" value="UniProtKB-EC"/>
</dbReference>
<dbReference type="PROSITE" id="PS00761">
    <property type="entry name" value="SPASE_I_3"/>
    <property type="match status" value="1"/>
</dbReference>
<evidence type="ECO:0000256" key="3">
    <source>
        <dbReference type="ARBA" id="ARBA00004401"/>
    </source>
</evidence>
<dbReference type="STRING" id="1167632.GCA_000286335_02027"/>
<dbReference type="GO" id="GO:0004252">
    <property type="term" value="F:serine-type endopeptidase activity"/>
    <property type="evidence" value="ECO:0007669"/>
    <property type="project" value="InterPro"/>
</dbReference>
<keyword evidence="8 12" id="KW-0378">Hydrolase</keyword>
<comment type="subcellular location">
    <subcellularLocation>
        <location evidence="3">Cell membrane</location>
        <topology evidence="3">Single-pass type II membrane protein</topology>
    </subcellularLocation>
    <subcellularLocation>
        <location evidence="12">Membrane</location>
        <topology evidence="12">Single-pass type II membrane protein</topology>
    </subcellularLocation>
</comment>
<comment type="catalytic activity">
    <reaction evidence="1 12">
        <text>Cleavage of hydrophobic, N-terminal signal or leader sequences from secreted and periplasmic proteins.</text>
        <dbReference type="EC" id="3.4.21.89"/>
    </reaction>
</comment>
<keyword evidence="7 12" id="KW-0812">Transmembrane</keyword>
<dbReference type="FunFam" id="2.10.109.10:FF:000008">
    <property type="entry name" value="Signal peptidase I"/>
    <property type="match status" value="1"/>
</dbReference>
<evidence type="ECO:0000256" key="8">
    <source>
        <dbReference type="ARBA" id="ARBA00022801"/>
    </source>
</evidence>
<feature type="active site" evidence="11">
    <location>
        <position position="77"/>
    </location>
</feature>
<dbReference type="GO" id="GO:0005886">
    <property type="term" value="C:plasma membrane"/>
    <property type="evidence" value="ECO:0007669"/>
    <property type="project" value="UniProtKB-SubCell"/>
</dbReference>
<accession>A0A2T4PVH6</accession>
<dbReference type="Gene3D" id="2.10.109.10">
    <property type="entry name" value="Umud Fragment, subunit A"/>
    <property type="match status" value="1"/>
</dbReference>
<evidence type="ECO:0000256" key="2">
    <source>
        <dbReference type="ARBA" id="ARBA00002312"/>
    </source>
</evidence>
<proteinExistence type="inferred from homology"/>
<gene>
    <name evidence="14" type="primary">lepB</name>
    <name evidence="14" type="ORF">BU072_03320</name>
</gene>
<name>A0A2T4PVH6_9STAP</name>
<feature type="domain" description="Peptidase S26" evidence="13">
    <location>
        <begin position="5"/>
        <end position="174"/>
    </location>
</feature>
<dbReference type="NCBIfam" id="TIGR02227">
    <property type="entry name" value="sigpep_I_bact"/>
    <property type="match status" value="1"/>
</dbReference>
<dbReference type="InterPro" id="IPR036286">
    <property type="entry name" value="LexA/Signal_pep-like_sf"/>
</dbReference>
<evidence type="ECO:0000256" key="7">
    <source>
        <dbReference type="ARBA" id="ARBA00022692"/>
    </source>
</evidence>
<dbReference type="InterPro" id="IPR019757">
    <property type="entry name" value="Pept_S26A_signal_pept_1_Lys-AS"/>
</dbReference>
<sequence length="195" mass="22102">MVKNIMEWVASIVIAIVAAWLITTFLISRYEVHGESMSPTFNDHDNLAVSKISKSLGTIDRGDVIIFHANEEKDFIKRLIGMPGDTVEYKQDQLYVNGEKVAEPYLGFNKEHKYSDYLTENFDVSDTKNSGGKKVIPEGRYLVLGDNRMNSNDSRLDVGLISEKQIVGKAKMRVLPTRDMKYGFSSKSFDEVNEH</sequence>
<evidence type="ECO:0000256" key="11">
    <source>
        <dbReference type="PIRSR" id="PIRSR600223-1"/>
    </source>
</evidence>
<dbReference type="RefSeq" id="WP_107556738.1">
    <property type="nucleotide sequence ID" value="NZ_PZFF01000100.1"/>
</dbReference>
<keyword evidence="10 12" id="KW-0472">Membrane</keyword>
<feature type="active site" evidence="11">
    <location>
        <position position="36"/>
    </location>
</feature>
<comment type="similarity">
    <text evidence="4 12">Belongs to the peptidase S26 family.</text>
</comment>
<dbReference type="InterPro" id="IPR019758">
    <property type="entry name" value="Pept_S26A_signal_pept_1_CS"/>
</dbReference>
<evidence type="ECO:0000313" key="14">
    <source>
        <dbReference type="EMBL" id="PTI30447.1"/>
    </source>
</evidence>
<evidence type="ECO:0000256" key="9">
    <source>
        <dbReference type="ARBA" id="ARBA00022989"/>
    </source>
</evidence>
<dbReference type="EMBL" id="PZFK01000005">
    <property type="protein sequence ID" value="PTI30447.1"/>
    <property type="molecule type" value="Genomic_DNA"/>
</dbReference>
<keyword evidence="9 12" id="KW-1133">Transmembrane helix</keyword>
<dbReference type="AlphaFoldDB" id="A0A2T4PVH6"/>
<protein>
    <recommendedName>
        <fullName evidence="12">Signal peptidase I</fullName>
        <ecNumber evidence="12">3.4.21.89</ecNumber>
    </recommendedName>
</protein>
<dbReference type="CDD" id="cd06530">
    <property type="entry name" value="S26_SPase_I"/>
    <property type="match status" value="1"/>
</dbReference>
<dbReference type="Pfam" id="PF10502">
    <property type="entry name" value="Peptidase_S26"/>
    <property type="match status" value="1"/>
</dbReference>
<reference evidence="14 15" key="1">
    <citation type="journal article" date="2016" name="Front. Microbiol.">
        <title>Comprehensive Phylogenetic Analysis of Bovine Non-aureus Staphylococci Species Based on Whole-Genome Sequencing.</title>
        <authorList>
            <person name="Naushad S."/>
            <person name="Barkema H.W."/>
            <person name="Luby C."/>
            <person name="Condas L.A."/>
            <person name="Nobrega D.B."/>
            <person name="Carson D.A."/>
            <person name="De Buck J."/>
        </authorList>
    </citation>
    <scope>NUCLEOTIDE SEQUENCE [LARGE SCALE GENOMIC DNA]</scope>
    <source>
        <strain evidence="14 15">SNUC 2204</strain>
    </source>
</reference>
<dbReference type="SUPFAM" id="SSF51306">
    <property type="entry name" value="LexA/Signal peptidase"/>
    <property type="match status" value="1"/>
</dbReference>
<keyword evidence="5" id="KW-1003">Cell membrane</keyword>
<evidence type="ECO:0000256" key="10">
    <source>
        <dbReference type="ARBA" id="ARBA00023136"/>
    </source>
</evidence>
<dbReference type="PROSITE" id="PS00760">
    <property type="entry name" value="SPASE_I_2"/>
    <property type="match status" value="1"/>
</dbReference>
<dbReference type="PRINTS" id="PR00727">
    <property type="entry name" value="LEADERPTASE"/>
</dbReference>
<dbReference type="InterPro" id="IPR019533">
    <property type="entry name" value="Peptidase_S26"/>
</dbReference>
<evidence type="ECO:0000256" key="12">
    <source>
        <dbReference type="RuleBase" id="RU362042"/>
    </source>
</evidence>
<evidence type="ECO:0000256" key="4">
    <source>
        <dbReference type="ARBA" id="ARBA00009370"/>
    </source>
</evidence>
<feature type="transmembrane region" description="Helical" evidence="12">
    <location>
        <begin position="6"/>
        <end position="27"/>
    </location>
</feature>
<dbReference type="GO" id="GO:0006465">
    <property type="term" value="P:signal peptide processing"/>
    <property type="evidence" value="ECO:0007669"/>
    <property type="project" value="InterPro"/>
</dbReference>
<comment type="caution">
    <text evidence="14">The sequence shown here is derived from an EMBL/GenBank/DDBJ whole genome shotgun (WGS) entry which is preliminary data.</text>
</comment>
<evidence type="ECO:0000256" key="5">
    <source>
        <dbReference type="ARBA" id="ARBA00022475"/>
    </source>
</evidence>
<evidence type="ECO:0000256" key="1">
    <source>
        <dbReference type="ARBA" id="ARBA00000677"/>
    </source>
</evidence>
<comment type="function">
    <text evidence="2">Essential for cell viability.</text>
</comment>
<evidence type="ECO:0000256" key="6">
    <source>
        <dbReference type="ARBA" id="ARBA00022670"/>
    </source>
</evidence>
<dbReference type="PANTHER" id="PTHR43390:SF1">
    <property type="entry name" value="CHLOROPLAST PROCESSING PEPTIDASE"/>
    <property type="match status" value="1"/>
</dbReference>